<dbReference type="Pfam" id="PF01610">
    <property type="entry name" value="DDE_Tnp_ISL3"/>
    <property type="match status" value="1"/>
</dbReference>
<dbReference type="PANTHER" id="PTHR33498">
    <property type="entry name" value="TRANSPOSASE FOR INSERTION SEQUENCE ELEMENT IS1557"/>
    <property type="match status" value="1"/>
</dbReference>
<evidence type="ECO:0000313" key="2">
    <source>
        <dbReference type="EMBL" id="EQD75609.1"/>
    </source>
</evidence>
<reference evidence="2" key="2">
    <citation type="journal article" date="2014" name="ISME J.">
        <title>Microbial stratification in low pH oxic and suboxic macroscopic growths along an acid mine drainage.</title>
        <authorList>
            <person name="Mendez-Garcia C."/>
            <person name="Mesa V."/>
            <person name="Sprenger R.R."/>
            <person name="Richter M."/>
            <person name="Diez M.S."/>
            <person name="Solano J."/>
            <person name="Bargiela R."/>
            <person name="Golyshina O.V."/>
            <person name="Manteca A."/>
            <person name="Ramos J.L."/>
            <person name="Gallego J.R."/>
            <person name="Llorente I."/>
            <person name="Martins Dos Santos V.A."/>
            <person name="Jensen O.N."/>
            <person name="Pelaez A.I."/>
            <person name="Sanchez J."/>
            <person name="Ferrer M."/>
        </authorList>
    </citation>
    <scope>NUCLEOTIDE SEQUENCE</scope>
</reference>
<gene>
    <name evidence="2" type="ORF">B1A_03891</name>
</gene>
<feature type="domain" description="Transposase IS204/IS1001/IS1096/IS1165 DDE" evidence="1">
    <location>
        <begin position="2"/>
        <end position="63"/>
    </location>
</feature>
<dbReference type="InterPro" id="IPR047951">
    <property type="entry name" value="Transpos_ISL3"/>
</dbReference>
<evidence type="ECO:0000259" key="1">
    <source>
        <dbReference type="Pfam" id="PF01610"/>
    </source>
</evidence>
<comment type="caution">
    <text evidence="2">The sequence shown here is derived from an EMBL/GenBank/DDBJ whole genome shotgun (WGS) entry which is preliminary data.</text>
</comment>
<organism evidence="2">
    <name type="scientific">mine drainage metagenome</name>
    <dbReference type="NCBI Taxonomy" id="410659"/>
    <lineage>
        <taxon>unclassified sequences</taxon>
        <taxon>metagenomes</taxon>
        <taxon>ecological metagenomes</taxon>
    </lineage>
</organism>
<feature type="non-terminal residue" evidence="2">
    <location>
        <position position="66"/>
    </location>
</feature>
<name>T1D2D5_9ZZZZ</name>
<dbReference type="PANTHER" id="PTHR33498:SF1">
    <property type="entry name" value="TRANSPOSASE FOR INSERTION SEQUENCE ELEMENT IS1557"/>
    <property type="match status" value="1"/>
</dbReference>
<proteinExistence type="predicted"/>
<reference evidence="2" key="1">
    <citation type="submission" date="2013-08" db="EMBL/GenBank/DDBJ databases">
        <authorList>
            <person name="Mendez C."/>
            <person name="Richter M."/>
            <person name="Ferrer M."/>
            <person name="Sanchez J."/>
        </authorList>
    </citation>
    <scope>NUCLEOTIDE SEQUENCE</scope>
</reference>
<dbReference type="AlphaFoldDB" id="T1D2D5"/>
<dbReference type="InterPro" id="IPR002560">
    <property type="entry name" value="Transposase_DDE"/>
</dbReference>
<accession>T1D2D5</accession>
<protein>
    <submittedName>
        <fullName evidence="2">Transposase, IS204/IS1001/IS1096/IS1165</fullName>
    </submittedName>
</protein>
<sequence length="66" mass="8153">MYYKTLDKENRKRIRSVSMDMWKPYIMSTKRYVKDADSKIVFDRFHISKHMNQTLDDVRKHENTIL</sequence>
<dbReference type="EMBL" id="AUZX01002843">
    <property type="protein sequence ID" value="EQD75609.1"/>
    <property type="molecule type" value="Genomic_DNA"/>
</dbReference>